<name>A0A383CJH6_9ZZZZ</name>
<accession>A0A383CJH6</accession>
<dbReference type="InterPro" id="IPR016161">
    <property type="entry name" value="Ald_DH/histidinol_DH"/>
</dbReference>
<dbReference type="InterPro" id="IPR015590">
    <property type="entry name" value="Aldehyde_DH_dom"/>
</dbReference>
<gene>
    <name evidence="3" type="ORF">METZ01_LOCUS485074</name>
</gene>
<keyword evidence="1" id="KW-0560">Oxidoreductase</keyword>
<feature type="non-terminal residue" evidence="3">
    <location>
        <position position="1"/>
    </location>
</feature>
<dbReference type="GO" id="GO:0016620">
    <property type="term" value="F:oxidoreductase activity, acting on the aldehyde or oxo group of donors, NAD or NADP as acceptor"/>
    <property type="evidence" value="ECO:0007669"/>
    <property type="project" value="InterPro"/>
</dbReference>
<sequence>AQVVEIIAGTSAIGESLIKMADAVNFTGSIDSGRRVAASAASLLKPAFLELGGKDPAIVLASANLEEAAEAIMHCAIVNTGQACFSIERVYVHESHAREFIDRMSSLAEQVTLNYRDIRVGDIGPFISSKQAKIAEHHLADAQRKGARVVTGGHIERYGGGYWLHPTVVTNVDHSMALMTKETFSPIVPIMIYSDEQQAVELANDSEYGLSASVFGADSDVERVGLELESGGIYCNDVDL</sequence>
<dbReference type="InterPro" id="IPR016162">
    <property type="entry name" value="Ald_DH_N"/>
</dbReference>
<dbReference type="PROSITE" id="PS00687">
    <property type="entry name" value="ALDEHYDE_DEHYDR_GLU"/>
    <property type="match status" value="1"/>
</dbReference>
<evidence type="ECO:0000259" key="2">
    <source>
        <dbReference type="Pfam" id="PF00171"/>
    </source>
</evidence>
<dbReference type="Pfam" id="PF00171">
    <property type="entry name" value="Aldedh"/>
    <property type="match status" value="1"/>
</dbReference>
<reference evidence="3" key="1">
    <citation type="submission" date="2018-05" db="EMBL/GenBank/DDBJ databases">
        <authorList>
            <person name="Lanie J.A."/>
            <person name="Ng W.-L."/>
            <person name="Kazmierczak K.M."/>
            <person name="Andrzejewski T.M."/>
            <person name="Davidsen T.M."/>
            <person name="Wayne K.J."/>
            <person name="Tettelin H."/>
            <person name="Glass J.I."/>
            <person name="Rusch D."/>
            <person name="Podicherti R."/>
            <person name="Tsui H.-C.T."/>
            <person name="Winkler M.E."/>
        </authorList>
    </citation>
    <scope>NUCLEOTIDE SEQUENCE</scope>
</reference>
<dbReference type="EMBL" id="UINC01209271">
    <property type="protein sequence ID" value="SVE32220.1"/>
    <property type="molecule type" value="Genomic_DNA"/>
</dbReference>
<dbReference type="Gene3D" id="3.40.309.10">
    <property type="entry name" value="Aldehyde Dehydrogenase, Chain A, domain 2"/>
    <property type="match status" value="1"/>
</dbReference>
<dbReference type="InterPro" id="IPR016163">
    <property type="entry name" value="Ald_DH_C"/>
</dbReference>
<evidence type="ECO:0000313" key="3">
    <source>
        <dbReference type="EMBL" id="SVE32220.1"/>
    </source>
</evidence>
<dbReference type="PANTHER" id="PTHR11699">
    <property type="entry name" value="ALDEHYDE DEHYDROGENASE-RELATED"/>
    <property type="match status" value="1"/>
</dbReference>
<evidence type="ECO:0000256" key="1">
    <source>
        <dbReference type="ARBA" id="ARBA00023002"/>
    </source>
</evidence>
<feature type="non-terminal residue" evidence="3">
    <location>
        <position position="240"/>
    </location>
</feature>
<organism evidence="3">
    <name type="scientific">marine metagenome</name>
    <dbReference type="NCBI Taxonomy" id="408172"/>
    <lineage>
        <taxon>unclassified sequences</taxon>
        <taxon>metagenomes</taxon>
        <taxon>ecological metagenomes</taxon>
    </lineage>
</organism>
<dbReference type="AlphaFoldDB" id="A0A383CJH6"/>
<protein>
    <recommendedName>
        <fullName evidence="2">Aldehyde dehydrogenase domain-containing protein</fullName>
    </recommendedName>
</protein>
<dbReference type="InterPro" id="IPR029510">
    <property type="entry name" value="Ald_DH_CS_GLU"/>
</dbReference>
<feature type="domain" description="Aldehyde dehydrogenase" evidence="2">
    <location>
        <begin position="2"/>
        <end position="238"/>
    </location>
</feature>
<proteinExistence type="predicted"/>
<dbReference type="Gene3D" id="3.40.605.10">
    <property type="entry name" value="Aldehyde Dehydrogenase, Chain A, domain 1"/>
    <property type="match status" value="1"/>
</dbReference>
<dbReference type="SUPFAM" id="SSF53720">
    <property type="entry name" value="ALDH-like"/>
    <property type="match status" value="1"/>
</dbReference>